<proteinExistence type="predicted"/>
<accession>A0ACB8U5T0</accession>
<sequence length="611" mass="67137">MPDAFFAKSTRKRKRSTTGEGPSTSKKPARSQGKPSFASGTKGKKPTSKPTRTRDEELSDETHDDGDGDVDDMDLRAPDVDPNAYESAEEDEDETPAEKRLRLAKLYLDGVKQGLGLAEGEFDAAEIDRELISSRLKQDVMEHSGKIHLFVADSYDLSNTPTLRTRGHKFSATAAVASDDARWLYTSSKDGTIIKWDLRTGKKSHTFFKVRPTKQEKGKGKARAEPSQELKGHTDEIWAIALSPDGRLLASGGKDRRIGIWDVEKNEWVKGFGGHRDSISALAFRKAQPTSTTPIQLYSGSFDRSLKIFDLSVMGYIETLFGHQAPVLDVDALLRETAVSVGGRDKSVRYWKVPEESQLVFRGGGRSGWEDILEGKDLEDNMDVDADGNARERQRKKQNGGKTEEKFIEGSVECVAMIDESTFVSGGDSGSICLWTTQKKKPVFTQALAHGMDESQVETEDMDIVRKPRWVTALGCLRYSDLFASGSWDGEIRLWKVDAKLKSFSRVGSIPALGIVNSIQIFQCPQATVSQFTWASKGQSDGNRGTEINGHETNKHSRTKSASSPSAILVAGIGQEMRFGRWVQKKGEGVLNGALVVALQARTSGLSSSSS</sequence>
<evidence type="ECO:0000313" key="1">
    <source>
        <dbReference type="EMBL" id="KAI0089546.1"/>
    </source>
</evidence>
<protein>
    <submittedName>
        <fullName evidence="1">WD40-repeat-containing domain protein</fullName>
    </submittedName>
</protein>
<reference evidence="1" key="1">
    <citation type="journal article" date="2021" name="Environ. Microbiol.">
        <title>Gene family expansions and transcriptome signatures uncover fungal adaptations to wood decay.</title>
        <authorList>
            <person name="Hage H."/>
            <person name="Miyauchi S."/>
            <person name="Viragh M."/>
            <person name="Drula E."/>
            <person name="Min B."/>
            <person name="Chaduli D."/>
            <person name="Navarro D."/>
            <person name="Favel A."/>
            <person name="Norest M."/>
            <person name="Lesage-Meessen L."/>
            <person name="Balint B."/>
            <person name="Merenyi Z."/>
            <person name="de Eugenio L."/>
            <person name="Morin E."/>
            <person name="Martinez A.T."/>
            <person name="Baldrian P."/>
            <person name="Stursova M."/>
            <person name="Martinez M.J."/>
            <person name="Novotny C."/>
            <person name="Magnuson J.K."/>
            <person name="Spatafora J.W."/>
            <person name="Maurice S."/>
            <person name="Pangilinan J."/>
            <person name="Andreopoulos W."/>
            <person name="LaButti K."/>
            <person name="Hundley H."/>
            <person name="Na H."/>
            <person name="Kuo A."/>
            <person name="Barry K."/>
            <person name="Lipzen A."/>
            <person name="Henrissat B."/>
            <person name="Riley R."/>
            <person name="Ahrendt S."/>
            <person name="Nagy L.G."/>
            <person name="Grigoriev I.V."/>
            <person name="Martin F."/>
            <person name="Rosso M.N."/>
        </authorList>
    </citation>
    <scope>NUCLEOTIDE SEQUENCE</scope>
    <source>
        <strain evidence="1">CBS 384.51</strain>
    </source>
</reference>
<name>A0ACB8U5T0_9APHY</name>
<evidence type="ECO:0000313" key="2">
    <source>
        <dbReference type="Proteomes" id="UP001055072"/>
    </source>
</evidence>
<dbReference type="Proteomes" id="UP001055072">
    <property type="component" value="Unassembled WGS sequence"/>
</dbReference>
<organism evidence="1 2">
    <name type="scientific">Irpex rosettiformis</name>
    <dbReference type="NCBI Taxonomy" id="378272"/>
    <lineage>
        <taxon>Eukaryota</taxon>
        <taxon>Fungi</taxon>
        <taxon>Dikarya</taxon>
        <taxon>Basidiomycota</taxon>
        <taxon>Agaricomycotina</taxon>
        <taxon>Agaricomycetes</taxon>
        <taxon>Polyporales</taxon>
        <taxon>Irpicaceae</taxon>
        <taxon>Irpex</taxon>
    </lineage>
</organism>
<keyword evidence="2" id="KW-1185">Reference proteome</keyword>
<gene>
    <name evidence="1" type="ORF">BDY19DRAFT_942796</name>
</gene>
<comment type="caution">
    <text evidence="1">The sequence shown here is derived from an EMBL/GenBank/DDBJ whole genome shotgun (WGS) entry which is preliminary data.</text>
</comment>
<dbReference type="EMBL" id="MU274910">
    <property type="protein sequence ID" value="KAI0089546.1"/>
    <property type="molecule type" value="Genomic_DNA"/>
</dbReference>